<dbReference type="SUPFAM" id="SSF47473">
    <property type="entry name" value="EF-hand"/>
    <property type="match status" value="1"/>
</dbReference>
<dbReference type="InterPro" id="IPR018159">
    <property type="entry name" value="Spectrin/alpha-actinin"/>
</dbReference>
<dbReference type="CDD" id="cd00176">
    <property type="entry name" value="SPEC"/>
    <property type="match status" value="1"/>
</dbReference>
<dbReference type="InterPro" id="IPR018247">
    <property type="entry name" value="EF_Hand_1_Ca_BS"/>
</dbReference>
<proteinExistence type="predicted"/>
<dbReference type="GO" id="GO:0005737">
    <property type="term" value="C:cytoplasm"/>
    <property type="evidence" value="ECO:0007669"/>
    <property type="project" value="TreeGrafter"/>
</dbReference>
<protein>
    <recommendedName>
        <fullName evidence="4">EF-hand domain-containing protein</fullName>
    </recommendedName>
</protein>
<dbReference type="InterPro" id="IPR043197">
    <property type="entry name" value="Plakin"/>
</dbReference>
<evidence type="ECO:0000313" key="6">
    <source>
        <dbReference type="Proteomes" id="UP000694559"/>
    </source>
</evidence>
<dbReference type="GO" id="GO:0005509">
    <property type="term" value="F:calcium ion binding"/>
    <property type="evidence" value="ECO:0007669"/>
    <property type="project" value="InterPro"/>
</dbReference>
<evidence type="ECO:0000256" key="2">
    <source>
        <dbReference type="ARBA" id="ARBA00022837"/>
    </source>
</evidence>
<dbReference type="Pfam" id="PF00435">
    <property type="entry name" value="Spectrin"/>
    <property type="match status" value="1"/>
</dbReference>
<dbReference type="Gene3D" id="1.10.238.10">
    <property type="entry name" value="EF-hand"/>
    <property type="match status" value="1"/>
</dbReference>
<dbReference type="SUPFAM" id="SSF46966">
    <property type="entry name" value="Spectrin repeat"/>
    <property type="match status" value="1"/>
</dbReference>
<dbReference type="FunFam" id="1.20.58.60:FF:000001">
    <property type="entry name" value="Microtubule-actin cross-linking factor 1"/>
    <property type="match status" value="1"/>
</dbReference>
<dbReference type="GO" id="GO:0005198">
    <property type="term" value="F:structural molecule activity"/>
    <property type="evidence" value="ECO:0007669"/>
    <property type="project" value="TreeGrafter"/>
</dbReference>
<keyword evidence="1" id="KW-0479">Metal-binding</keyword>
<dbReference type="GeneTree" id="ENSGT00940000166468"/>
<dbReference type="PANTHER" id="PTHR23169:SF33">
    <property type="entry name" value="MICROTUBULE-ACTIN CROSS-LINKING FACTOR 1, ISOFORMS 1_2_3_5"/>
    <property type="match status" value="1"/>
</dbReference>
<feature type="region of interest" description="Disordered" evidence="3">
    <location>
        <begin position="79"/>
        <end position="104"/>
    </location>
</feature>
<sequence>MGPGRRRAGPGISWHPLPGLSLQALAQEAEAQSKKLAGMAVEAACLTQDKGGPRSLVGNAKERLTKVLQQVTERGEVLEEAHQQAKQVSHTQTPPPTHPPTQGQWEMGQGRCAQGGLVQCCSGLPVQRVLAGFQRRLQAKRPVFEATLHQGGLLRSRALLSADGHELDAMRRELKERWGALWSWAAERQQKLEELLLSSDCFSDALQRLLDRLCRVEPQLAEETPMAGDRDLMGTLMEQHKAFQTELGRQAVSVRTLRCSAQELAQVGSSMDTRWLQIQMEELEERWELIGRLSVCQQNRLEGALRQACGQARGQRWEKNSWSQLEVRGWVGRPCCSPLEEPHQELQQKVQCQRLELDCISSLGEEILSACHPDAVGTVHSWVDLAKSCFHRVQRQEQRLQAQVASLAVDRKALERLSDWITAAEEALSLRDQEPLPEDARQLEELCCQHTRRVLAGALPCPLAGWHGTSRALPQPPLMLLEHLEPQNPLLAQLVHRWQCLWLAAQDRQHRLQCSQQRHQELEERASFDFAAWRKRYLQWIGHRKSQVLDIFRSIDRGHDGRLTQQEFIGRVLASKFPTSLPEMKAVAKIFDVNRDGFIDYYEFIRALHPSRDVLQRAANVDHIQEEVGEPGCPQHTHTYTLVHFVPRAAASESTQFCPKGAFRCFL</sequence>
<evidence type="ECO:0000313" key="5">
    <source>
        <dbReference type="Ensembl" id="ENSNNAP00000015240.1"/>
    </source>
</evidence>
<evidence type="ECO:0000256" key="3">
    <source>
        <dbReference type="SAM" id="MobiDB-lite"/>
    </source>
</evidence>
<dbReference type="Proteomes" id="UP000694559">
    <property type="component" value="Unplaced"/>
</dbReference>
<dbReference type="SMART" id="SM00054">
    <property type="entry name" value="EFh"/>
    <property type="match status" value="2"/>
</dbReference>
<name>A0A8C6XJE6_NAJNA</name>
<dbReference type="InterPro" id="IPR002048">
    <property type="entry name" value="EF_hand_dom"/>
</dbReference>
<dbReference type="CDD" id="cd00051">
    <property type="entry name" value="EFh"/>
    <property type="match status" value="1"/>
</dbReference>
<evidence type="ECO:0000256" key="1">
    <source>
        <dbReference type="ARBA" id="ARBA00022723"/>
    </source>
</evidence>
<dbReference type="PROSITE" id="PS50222">
    <property type="entry name" value="EF_HAND_2"/>
    <property type="match status" value="2"/>
</dbReference>
<reference evidence="5" key="1">
    <citation type="submission" date="2025-08" db="UniProtKB">
        <authorList>
            <consortium name="Ensembl"/>
        </authorList>
    </citation>
    <scope>IDENTIFICATION</scope>
</reference>
<dbReference type="AlphaFoldDB" id="A0A8C6XJE6"/>
<dbReference type="GO" id="GO:0016020">
    <property type="term" value="C:membrane"/>
    <property type="evidence" value="ECO:0007669"/>
    <property type="project" value="TreeGrafter"/>
</dbReference>
<dbReference type="OrthoDB" id="10016565at2759"/>
<dbReference type="Gene3D" id="1.20.58.60">
    <property type="match status" value="3"/>
</dbReference>
<dbReference type="OMA" id="WDALCSH"/>
<dbReference type="GO" id="GO:0042060">
    <property type="term" value="P:wound healing"/>
    <property type="evidence" value="ECO:0007669"/>
    <property type="project" value="TreeGrafter"/>
</dbReference>
<dbReference type="InterPro" id="IPR011992">
    <property type="entry name" value="EF-hand-dom_pair"/>
</dbReference>
<dbReference type="SMART" id="SM00150">
    <property type="entry name" value="SPEC"/>
    <property type="match status" value="2"/>
</dbReference>
<dbReference type="GO" id="GO:0005882">
    <property type="term" value="C:intermediate filament"/>
    <property type="evidence" value="ECO:0007669"/>
    <property type="project" value="TreeGrafter"/>
</dbReference>
<dbReference type="Ensembl" id="ENSNNAT00000015987.1">
    <property type="protein sequence ID" value="ENSNNAP00000015240.1"/>
    <property type="gene ID" value="ENSNNAG00000010240.1"/>
</dbReference>
<feature type="domain" description="EF-hand" evidence="4">
    <location>
        <begin position="543"/>
        <end position="578"/>
    </location>
</feature>
<reference evidence="5" key="2">
    <citation type="submission" date="2025-09" db="UniProtKB">
        <authorList>
            <consortium name="Ensembl"/>
        </authorList>
    </citation>
    <scope>IDENTIFICATION</scope>
</reference>
<dbReference type="PROSITE" id="PS00018">
    <property type="entry name" value="EF_HAND_1"/>
    <property type="match status" value="1"/>
</dbReference>
<dbReference type="PANTHER" id="PTHR23169">
    <property type="entry name" value="ENVOPLAKIN"/>
    <property type="match status" value="1"/>
</dbReference>
<accession>A0A8C6XJE6</accession>
<keyword evidence="6" id="KW-1185">Reference proteome</keyword>
<keyword evidence="2" id="KW-0106">Calcium</keyword>
<evidence type="ECO:0000259" key="4">
    <source>
        <dbReference type="PROSITE" id="PS50222"/>
    </source>
</evidence>
<organism evidence="5 6">
    <name type="scientific">Naja naja</name>
    <name type="common">Indian cobra</name>
    <dbReference type="NCBI Taxonomy" id="35670"/>
    <lineage>
        <taxon>Eukaryota</taxon>
        <taxon>Metazoa</taxon>
        <taxon>Chordata</taxon>
        <taxon>Craniata</taxon>
        <taxon>Vertebrata</taxon>
        <taxon>Euteleostomi</taxon>
        <taxon>Lepidosauria</taxon>
        <taxon>Squamata</taxon>
        <taxon>Bifurcata</taxon>
        <taxon>Unidentata</taxon>
        <taxon>Episquamata</taxon>
        <taxon>Toxicofera</taxon>
        <taxon>Serpentes</taxon>
        <taxon>Colubroidea</taxon>
        <taxon>Elapidae</taxon>
        <taxon>Elapinae</taxon>
        <taxon>Naja</taxon>
    </lineage>
</organism>
<dbReference type="Pfam" id="PF13499">
    <property type="entry name" value="EF-hand_7"/>
    <property type="match status" value="1"/>
</dbReference>
<feature type="domain" description="EF-hand" evidence="4">
    <location>
        <begin position="579"/>
        <end position="614"/>
    </location>
</feature>
<dbReference type="GO" id="GO:0045104">
    <property type="term" value="P:intermediate filament cytoskeleton organization"/>
    <property type="evidence" value="ECO:0007669"/>
    <property type="project" value="InterPro"/>
</dbReference>
<dbReference type="InterPro" id="IPR002017">
    <property type="entry name" value="Spectrin_repeat"/>
</dbReference>